<evidence type="ECO:0000313" key="1">
    <source>
        <dbReference type="EMBL" id="KAI8542783.1"/>
    </source>
</evidence>
<sequence>MPETQPKPIIEVPTEEAICVIQTLDWEFKLRWQSAIETFQDIENRALIDGVWTAVGPEGIQELENGAWRDEWEERQADPFNGYSLYALFLELELADEEEDDWEWEAEPAMAPYTHNTFRFHNQSLDTVTEGLDDYSEFLNRSVEPNIHYPQCYIVNESDKPHIAVISSEELRGKTDLVTVWVDGEELIVNKAKHSPKTISNLTRSNRFYQPSNL</sequence>
<keyword evidence="2" id="KW-1185">Reference proteome</keyword>
<organism evidence="1 2">
    <name type="scientific">Rhododendron molle</name>
    <name type="common">Chinese azalea</name>
    <name type="synonym">Azalea mollis</name>
    <dbReference type="NCBI Taxonomy" id="49168"/>
    <lineage>
        <taxon>Eukaryota</taxon>
        <taxon>Viridiplantae</taxon>
        <taxon>Streptophyta</taxon>
        <taxon>Embryophyta</taxon>
        <taxon>Tracheophyta</taxon>
        <taxon>Spermatophyta</taxon>
        <taxon>Magnoliopsida</taxon>
        <taxon>eudicotyledons</taxon>
        <taxon>Gunneridae</taxon>
        <taxon>Pentapetalae</taxon>
        <taxon>asterids</taxon>
        <taxon>Ericales</taxon>
        <taxon>Ericaceae</taxon>
        <taxon>Ericoideae</taxon>
        <taxon>Rhodoreae</taxon>
        <taxon>Rhododendron</taxon>
    </lineage>
</organism>
<comment type="caution">
    <text evidence="1">The sequence shown here is derived from an EMBL/GenBank/DDBJ whole genome shotgun (WGS) entry which is preliminary data.</text>
</comment>
<gene>
    <name evidence="1" type="ORF">RHMOL_Rhmol08G0166800</name>
</gene>
<evidence type="ECO:0000313" key="2">
    <source>
        <dbReference type="Proteomes" id="UP001062846"/>
    </source>
</evidence>
<dbReference type="Proteomes" id="UP001062846">
    <property type="component" value="Chromosome 8"/>
</dbReference>
<reference evidence="1" key="1">
    <citation type="submission" date="2022-02" db="EMBL/GenBank/DDBJ databases">
        <title>Plant Genome Project.</title>
        <authorList>
            <person name="Zhang R.-G."/>
        </authorList>
    </citation>
    <scope>NUCLEOTIDE SEQUENCE</scope>
    <source>
        <strain evidence="1">AT1</strain>
    </source>
</reference>
<dbReference type="EMBL" id="CM046395">
    <property type="protein sequence ID" value="KAI8542783.1"/>
    <property type="molecule type" value="Genomic_DNA"/>
</dbReference>
<name>A0ACC0MR54_RHOML</name>
<protein>
    <submittedName>
        <fullName evidence="1">Uncharacterized protein</fullName>
    </submittedName>
</protein>
<accession>A0ACC0MR54</accession>
<proteinExistence type="predicted"/>